<dbReference type="InParanoid" id="A0A0Q9VYU7"/>
<dbReference type="EMBL" id="CH940654">
    <property type="protein sequence ID" value="KRF77994.1"/>
    <property type="molecule type" value="Genomic_DNA"/>
</dbReference>
<sequence>AVKSFPIPNKIQGVQSSVRHLLNSIT</sequence>
<protein>
    <submittedName>
        <fullName evidence="1">Uncharacterized protein</fullName>
    </submittedName>
</protein>
<dbReference type="AlphaFoldDB" id="A0A0Q9VYU7"/>
<name>A0A0Q9VYU7_DROVI</name>
<dbReference type="Proteomes" id="UP000008792">
    <property type="component" value="Unassembled WGS sequence"/>
</dbReference>
<evidence type="ECO:0000313" key="1">
    <source>
        <dbReference type="EMBL" id="KRF77994.1"/>
    </source>
</evidence>
<keyword evidence="2" id="KW-1185">Reference proteome</keyword>
<accession>A0A0Q9VYU7</accession>
<feature type="non-terminal residue" evidence="1">
    <location>
        <position position="1"/>
    </location>
</feature>
<organism evidence="1 2">
    <name type="scientific">Drosophila virilis</name>
    <name type="common">Fruit fly</name>
    <dbReference type="NCBI Taxonomy" id="7244"/>
    <lineage>
        <taxon>Eukaryota</taxon>
        <taxon>Metazoa</taxon>
        <taxon>Ecdysozoa</taxon>
        <taxon>Arthropoda</taxon>
        <taxon>Hexapoda</taxon>
        <taxon>Insecta</taxon>
        <taxon>Pterygota</taxon>
        <taxon>Neoptera</taxon>
        <taxon>Endopterygota</taxon>
        <taxon>Diptera</taxon>
        <taxon>Brachycera</taxon>
        <taxon>Muscomorpha</taxon>
        <taxon>Ephydroidea</taxon>
        <taxon>Drosophilidae</taxon>
        <taxon>Drosophila</taxon>
    </lineage>
</organism>
<reference evidence="1 2" key="1">
    <citation type="journal article" date="2007" name="Nature">
        <title>Evolution of genes and genomes on the Drosophila phylogeny.</title>
        <authorList>
            <consortium name="Drosophila 12 Genomes Consortium"/>
            <person name="Clark A.G."/>
            <person name="Eisen M.B."/>
            <person name="Smith D.R."/>
            <person name="Bergman C.M."/>
            <person name="Oliver B."/>
            <person name="Markow T.A."/>
            <person name="Kaufman T.C."/>
            <person name="Kellis M."/>
            <person name="Gelbart W."/>
            <person name="Iyer V.N."/>
            <person name="Pollard D.A."/>
            <person name="Sackton T.B."/>
            <person name="Larracuente A.M."/>
            <person name="Singh N.D."/>
            <person name="Abad J.P."/>
            <person name="Abt D.N."/>
            <person name="Adryan B."/>
            <person name="Aguade M."/>
            <person name="Akashi H."/>
            <person name="Anderson W.W."/>
            <person name="Aquadro C.F."/>
            <person name="Ardell D.H."/>
            <person name="Arguello R."/>
            <person name="Artieri C.G."/>
            <person name="Barbash D.A."/>
            <person name="Barker D."/>
            <person name="Barsanti P."/>
            <person name="Batterham P."/>
            <person name="Batzoglou S."/>
            <person name="Begun D."/>
            <person name="Bhutkar A."/>
            <person name="Blanco E."/>
            <person name="Bosak S.A."/>
            <person name="Bradley R.K."/>
            <person name="Brand A.D."/>
            <person name="Brent M.R."/>
            <person name="Brooks A.N."/>
            <person name="Brown R.H."/>
            <person name="Butlin R.K."/>
            <person name="Caggese C."/>
            <person name="Calvi B.R."/>
            <person name="Bernardo de Carvalho A."/>
            <person name="Caspi A."/>
            <person name="Castrezana S."/>
            <person name="Celniker S.E."/>
            <person name="Chang J.L."/>
            <person name="Chapple C."/>
            <person name="Chatterji S."/>
            <person name="Chinwalla A."/>
            <person name="Civetta A."/>
            <person name="Clifton S.W."/>
            <person name="Comeron J.M."/>
            <person name="Costello J.C."/>
            <person name="Coyne J.A."/>
            <person name="Daub J."/>
            <person name="David R.G."/>
            <person name="Delcher A.L."/>
            <person name="Delehaunty K."/>
            <person name="Do C.B."/>
            <person name="Ebling H."/>
            <person name="Edwards K."/>
            <person name="Eickbush T."/>
            <person name="Evans J.D."/>
            <person name="Filipski A."/>
            <person name="Findeiss S."/>
            <person name="Freyhult E."/>
            <person name="Fulton L."/>
            <person name="Fulton R."/>
            <person name="Garcia A.C."/>
            <person name="Gardiner A."/>
            <person name="Garfield D.A."/>
            <person name="Garvin B.E."/>
            <person name="Gibson G."/>
            <person name="Gilbert D."/>
            <person name="Gnerre S."/>
            <person name="Godfrey J."/>
            <person name="Good R."/>
            <person name="Gotea V."/>
            <person name="Gravely B."/>
            <person name="Greenberg A.J."/>
            <person name="Griffiths-Jones S."/>
            <person name="Gross S."/>
            <person name="Guigo R."/>
            <person name="Gustafson E.A."/>
            <person name="Haerty W."/>
            <person name="Hahn M.W."/>
            <person name="Halligan D.L."/>
            <person name="Halpern A.L."/>
            <person name="Halter G.M."/>
            <person name="Han M.V."/>
            <person name="Heger A."/>
            <person name="Hillier L."/>
            <person name="Hinrichs A.S."/>
            <person name="Holmes I."/>
            <person name="Hoskins R.A."/>
            <person name="Hubisz M.J."/>
            <person name="Hultmark D."/>
            <person name="Huntley M.A."/>
            <person name="Jaffe D.B."/>
            <person name="Jagadeeshan S."/>
            <person name="Jeck W.R."/>
            <person name="Johnson J."/>
            <person name="Jones C.D."/>
            <person name="Jordan W.C."/>
            <person name="Karpen G.H."/>
            <person name="Kataoka E."/>
            <person name="Keightley P.D."/>
            <person name="Kheradpour P."/>
            <person name="Kirkness E.F."/>
            <person name="Koerich L.B."/>
            <person name="Kristiansen K."/>
            <person name="Kudrna D."/>
            <person name="Kulathinal R.J."/>
            <person name="Kumar S."/>
            <person name="Kwok R."/>
            <person name="Lander E."/>
            <person name="Langley C.H."/>
            <person name="Lapoint R."/>
            <person name="Lazzaro B.P."/>
            <person name="Lee S.J."/>
            <person name="Levesque L."/>
            <person name="Li R."/>
            <person name="Lin C.F."/>
            <person name="Lin M.F."/>
            <person name="Lindblad-Toh K."/>
            <person name="Llopart A."/>
            <person name="Long M."/>
            <person name="Low L."/>
            <person name="Lozovsky E."/>
            <person name="Lu J."/>
            <person name="Luo M."/>
            <person name="Machado C.A."/>
            <person name="Makalowski W."/>
            <person name="Marzo M."/>
            <person name="Matsuda M."/>
            <person name="Matzkin L."/>
            <person name="McAllister B."/>
            <person name="McBride C.S."/>
            <person name="McKernan B."/>
            <person name="McKernan K."/>
            <person name="Mendez-Lago M."/>
            <person name="Minx P."/>
            <person name="Mollenhauer M.U."/>
            <person name="Montooth K."/>
            <person name="Mount S.M."/>
            <person name="Mu X."/>
            <person name="Myers E."/>
            <person name="Negre B."/>
            <person name="Newfeld S."/>
            <person name="Nielsen R."/>
            <person name="Noor M.A."/>
            <person name="O'Grady P."/>
            <person name="Pachter L."/>
            <person name="Papaceit M."/>
            <person name="Parisi M.J."/>
            <person name="Parisi M."/>
            <person name="Parts L."/>
            <person name="Pedersen J.S."/>
            <person name="Pesole G."/>
            <person name="Phillippy A.M."/>
            <person name="Ponting C.P."/>
            <person name="Pop M."/>
            <person name="Porcelli D."/>
            <person name="Powell J.R."/>
            <person name="Prohaska S."/>
            <person name="Pruitt K."/>
            <person name="Puig M."/>
            <person name="Quesneville H."/>
            <person name="Ram K.R."/>
            <person name="Rand D."/>
            <person name="Rasmussen M.D."/>
            <person name="Reed L.K."/>
            <person name="Reenan R."/>
            <person name="Reily A."/>
            <person name="Remington K.A."/>
            <person name="Rieger T.T."/>
            <person name="Ritchie M.G."/>
            <person name="Robin C."/>
            <person name="Rogers Y.H."/>
            <person name="Rohde C."/>
            <person name="Rozas J."/>
            <person name="Rubenfield M.J."/>
            <person name="Ruiz A."/>
            <person name="Russo S."/>
            <person name="Salzberg S.L."/>
            <person name="Sanchez-Gracia A."/>
            <person name="Saranga D.J."/>
            <person name="Sato H."/>
            <person name="Schaeffer S.W."/>
            <person name="Schatz M.C."/>
            <person name="Schlenke T."/>
            <person name="Schwartz R."/>
            <person name="Segarra C."/>
            <person name="Singh R.S."/>
            <person name="Sirot L."/>
            <person name="Sirota M."/>
            <person name="Sisneros N.B."/>
            <person name="Smith C.D."/>
            <person name="Smith T.F."/>
            <person name="Spieth J."/>
            <person name="Stage D.E."/>
            <person name="Stark A."/>
            <person name="Stephan W."/>
            <person name="Strausberg R.L."/>
            <person name="Strempel S."/>
            <person name="Sturgill D."/>
            <person name="Sutton G."/>
            <person name="Sutton G.G."/>
            <person name="Tao W."/>
            <person name="Teichmann S."/>
            <person name="Tobari Y.N."/>
            <person name="Tomimura Y."/>
            <person name="Tsolas J.M."/>
            <person name="Valente V.L."/>
            <person name="Venter E."/>
            <person name="Venter J.C."/>
            <person name="Vicario S."/>
            <person name="Vieira F.G."/>
            <person name="Vilella A.J."/>
            <person name="Villasante A."/>
            <person name="Walenz B."/>
            <person name="Wang J."/>
            <person name="Wasserman M."/>
            <person name="Watts T."/>
            <person name="Wilson D."/>
            <person name="Wilson R.K."/>
            <person name="Wing R.A."/>
            <person name="Wolfner M.F."/>
            <person name="Wong A."/>
            <person name="Wong G.K."/>
            <person name="Wu C.I."/>
            <person name="Wu G."/>
            <person name="Yamamoto D."/>
            <person name="Yang H.P."/>
            <person name="Yang S.P."/>
            <person name="Yorke J.A."/>
            <person name="Yoshida K."/>
            <person name="Zdobnov E."/>
            <person name="Zhang P."/>
            <person name="Zhang Y."/>
            <person name="Zimin A.V."/>
            <person name="Baldwin J."/>
            <person name="Abdouelleil A."/>
            <person name="Abdulkadir J."/>
            <person name="Abebe A."/>
            <person name="Abera B."/>
            <person name="Abreu J."/>
            <person name="Acer S.C."/>
            <person name="Aftuck L."/>
            <person name="Alexander A."/>
            <person name="An P."/>
            <person name="Anderson E."/>
            <person name="Anderson S."/>
            <person name="Arachi H."/>
            <person name="Azer M."/>
            <person name="Bachantsang P."/>
            <person name="Barry A."/>
            <person name="Bayul T."/>
            <person name="Berlin A."/>
            <person name="Bessette D."/>
            <person name="Bloom T."/>
            <person name="Blye J."/>
            <person name="Boguslavskiy L."/>
            <person name="Bonnet C."/>
            <person name="Boukhgalter B."/>
            <person name="Bourzgui I."/>
            <person name="Brown A."/>
            <person name="Cahill P."/>
            <person name="Channer S."/>
            <person name="Cheshatsang Y."/>
            <person name="Chuda L."/>
            <person name="Citroen M."/>
            <person name="Collymore A."/>
            <person name="Cooke P."/>
            <person name="Costello M."/>
            <person name="D'Aco K."/>
            <person name="Daza R."/>
            <person name="De Haan G."/>
            <person name="DeGray S."/>
            <person name="DeMaso C."/>
            <person name="Dhargay N."/>
            <person name="Dooley K."/>
            <person name="Dooley E."/>
            <person name="Doricent M."/>
            <person name="Dorje P."/>
            <person name="Dorjee K."/>
            <person name="Dupes A."/>
            <person name="Elong R."/>
            <person name="Falk J."/>
            <person name="Farina A."/>
            <person name="Faro S."/>
            <person name="Ferguson D."/>
            <person name="Fisher S."/>
            <person name="Foley C.D."/>
            <person name="Franke A."/>
            <person name="Friedrich D."/>
            <person name="Gadbois L."/>
            <person name="Gearin G."/>
            <person name="Gearin C.R."/>
            <person name="Giannoukos G."/>
            <person name="Goode T."/>
            <person name="Graham J."/>
            <person name="Grandbois E."/>
            <person name="Grewal S."/>
            <person name="Gyaltsen K."/>
            <person name="Hafez N."/>
            <person name="Hagos B."/>
            <person name="Hall J."/>
            <person name="Henson C."/>
            <person name="Hollinger A."/>
            <person name="Honan T."/>
            <person name="Huard M.D."/>
            <person name="Hughes L."/>
            <person name="Hurhula B."/>
            <person name="Husby M.E."/>
            <person name="Kamat A."/>
            <person name="Kanga B."/>
            <person name="Kashin S."/>
            <person name="Khazanovich D."/>
            <person name="Kisner P."/>
            <person name="Lance K."/>
            <person name="Lara M."/>
            <person name="Lee W."/>
            <person name="Lennon N."/>
            <person name="Letendre F."/>
            <person name="LeVine R."/>
            <person name="Lipovsky A."/>
            <person name="Liu X."/>
            <person name="Liu J."/>
            <person name="Liu S."/>
            <person name="Lokyitsang T."/>
            <person name="Lokyitsang Y."/>
            <person name="Lubonja R."/>
            <person name="Lui A."/>
            <person name="MacDonald P."/>
            <person name="Magnisalis V."/>
            <person name="Maru K."/>
            <person name="Matthews C."/>
            <person name="McCusker W."/>
            <person name="McDonough S."/>
            <person name="Mehta T."/>
            <person name="Meldrim J."/>
            <person name="Meneus L."/>
            <person name="Mihai O."/>
            <person name="Mihalev A."/>
            <person name="Mihova T."/>
            <person name="Mittelman R."/>
            <person name="Mlenga V."/>
            <person name="Montmayeur A."/>
            <person name="Mulrain L."/>
            <person name="Navidi A."/>
            <person name="Naylor J."/>
            <person name="Negash T."/>
            <person name="Nguyen T."/>
            <person name="Nguyen N."/>
            <person name="Nicol R."/>
            <person name="Norbu C."/>
            <person name="Norbu N."/>
            <person name="Novod N."/>
            <person name="O'Neill B."/>
            <person name="Osman S."/>
            <person name="Markiewicz E."/>
            <person name="Oyono O.L."/>
            <person name="Patti C."/>
            <person name="Phunkhang P."/>
            <person name="Pierre F."/>
            <person name="Priest M."/>
            <person name="Raghuraman S."/>
            <person name="Rege F."/>
            <person name="Reyes R."/>
            <person name="Rise C."/>
            <person name="Rogov P."/>
            <person name="Ross K."/>
            <person name="Ryan E."/>
            <person name="Settipalli S."/>
            <person name="Shea T."/>
            <person name="Sherpa N."/>
            <person name="Shi L."/>
            <person name="Shih D."/>
            <person name="Sparrow T."/>
            <person name="Spaulding J."/>
            <person name="Stalker J."/>
            <person name="Stange-Thomann N."/>
            <person name="Stavropoulos S."/>
            <person name="Stone C."/>
            <person name="Strader C."/>
            <person name="Tesfaye S."/>
            <person name="Thomson T."/>
            <person name="Thoulutsang Y."/>
            <person name="Thoulutsang D."/>
            <person name="Topham K."/>
            <person name="Topping I."/>
            <person name="Tsamla T."/>
            <person name="Vassiliev H."/>
            <person name="Vo A."/>
            <person name="Wangchuk T."/>
            <person name="Wangdi T."/>
            <person name="Weiand M."/>
            <person name="Wilkinson J."/>
            <person name="Wilson A."/>
            <person name="Yadav S."/>
            <person name="Young G."/>
            <person name="Yu Q."/>
            <person name="Zembek L."/>
            <person name="Zhong D."/>
            <person name="Zimmer A."/>
            <person name="Zwirko Z."/>
            <person name="Jaffe D.B."/>
            <person name="Alvarez P."/>
            <person name="Brockman W."/>
            <person name="Butler J."/>
            <person name="Chin C."/>
            <person name="Gnerre S."/>
            <person name="Grabherr M."/>
            <person name="Kleber M."/>
            <person name="Mauceli E."/>
            <person name="MacCallum I."/>
        </authorList>
    </citation>
    <scope>NUCLEOTIDE SEQUENCE [LARGE SCALE GENOMIC DNA]</scope>
    <source>
        <strain evidence="2">Tucson 15010-1051.87</strain>
    </source>
</reference>
<gene>
    <name evidence="1" type="primary">Dvir\GJ26915</name>
    <name evidence="1" type="ORF">Dvir_GJ26915</name>
</gene>
<proteinExistence type="predicted"/>
<evidence type="ECO:0000313" key="2">
    <source>
        <dbReference type="Proteomes" id="UP000008792"/>
    </source>
</evidence>